<evidence type="ECO:0000259" key="1">
    <source>
        <dbReference type="Pfam" id="PF13304"/>
    </source>
</evidence>
<dbReference type="PANTHER" id="PTHR43581">
    <property type="entry name" value="ATP/GTP PHOSPHATASE"/>
    <property type="match status" value="1"/>
</dbReference>
<reference evidence="2 3" key="1">
    <citation type="submission" date="2018-11" db="EMBL/GenBank/DDBJ databases">
        <title>Sequencing the genomes of 1000 actinobacteria strains.</title>
        <authorList>
            <person name="Klenk H.-P."/>
        </authorList>
    </citation>
    <scope>NUCLEOTIDE SEQUENCE [LARGE SCALE GENOMIC DNA]</scope>
    <source>
        <strain evidence="2 3">DSM 10546</strain>
    </source>
</reference>
<dbReference type="Proteomes" id="UP000275749">
    <property type="component" value="Unassembled WGS sequence"/>
</dbReference>
<dbReference type="Pfam" id="PF13304">
    <property type="entry name" value="AAA_21"/>
    <property type="match status" value="1"/>
</dbReference>
<protein>
    <submittedName>
        <fullName evidence="2">Putative ATP-binding protein involved in virulence</fullName>
    </submittedName>
</protein>
<dbReference type="SUPFAM" id="SSF52540">
    <property type="entry name" value="P-loop containing nucleoside triphosphate hydrolases"/>
    <property type="match status" value="1"/>
</dbReference>
<organism evidence="2 3">
    <name type="scientific">Luteococcus japonicus</name>
    <dbReference type="NCBI Taxonomy" id="33984"/>
    <lineage>
        <taxon>Bacteria</taxon>
        <taxon>Bacillati</taxon>
        <taxon>Actinomycetota</taxon>
        <taxon>Actinomycetes</taxon>
        <taxon>Propionibacteriales</taxon>
        <taxon>Propionibacteriaceae</taxon>
        <taxon>Luteococcus</taxon>
    </lineage>
</organism>
<dbReference type="GO" id="GO:0016887">
    <property type="term" value="F:ATP hydrolysis activity"/>
    <property type="evidence" value="ECO:0007669"/>
    <property type="project" value="InterPro"/>
</dbReference>
<feature type="domain" description="ATPase AAA-type core" evidence="1">
    <location>
        <begin position="313"/>
        <end position="428"/>
    </location>
</feature>
<dbReference type="InterPro" id="IPR003959">
    <property type="entry name" value="ATPase_AAA_core"/>
</dbReference>
<accession>A0A3N1ZYQ1</accession>
<dbReference type="InterPro" id="IPR027417">
    <property type="entry name" value="P-loop_NTPase"/>
</dbReference>
<dbReference type="AlphaFoldDB" id="A0A3N1ZYQ1"/>
<keyword evidence="2" id="KW-0547">Nucleotide-binding</keyword>
<proteinExistence type="predicted"/>
<dbReference type="EMBL" id="RKHG01000001">
    <property type="protein sequence ID" value="ROR55970.1"/>
    <property type="molecule type" value="Genomic_DNA"/>
</dbReference>
<name>A0A3N1ZYQ1_9ACTN</name>
<keyword evidence="2" id="KW-0067">ATP-binding</keyword>
<sequence length="453" mass="49817">MSDDQIVRIEASGVLNEFDYCITFDDEVGEGRLAVIYAENGRGKTNLLRAISFLLTPTMESIETLIEVPVQHIAIQFASGGVISMVREDAFRGSLRLKVSSIPSVVFQDDESSAEMFGLEEEAELIEREFTVEASDFAGRLYRRALEDRREFLEYMNLAARQSSGALFIGDTRLAVPVGEEVSSESIGRSISRRPRSMVSRLLEQAERTLSRAAFEGLKRDSSGQGVYVDIAKRTLLARSGPSISNTDAYESMVEQISRIERSGALHENYGLISLRQVRGISQLLSTARRNGANNATLHSILNPFLVNIESQIETLYPAVRQIDTFVAGVNKFLERKELVYSTNGGIELRDGAARLLDPDSLSSGERHLLALMCHAVISTASAPLMIIDEPEISLGLDWQRMLLAELLNVTADSQVKILAASHSVQVMGVVPHNKIIQPTEVGGEIDAVSDGR</sequence>
<comment type="caution">
    <text evidence="2">The sequence shown here is derived from an EMBL/GenBank/DDBJ whole genome shotgun (WGS) entry which is preliminary data.</text>
</comment>
<dbReference type="GO" id="GO:0005524">
    <property type="term" value="F:ATP binding"/>
    <property type="evidence" value="ECO:0007669"/>
    <property type="project" value="UniProtKB-KW"/>
</dbReference>
<gene>
    <name evidence="2" type="ORF">EDD41_3262</name>
</gene>
<dbReference type="CDD" id="cd00267">
    <property type="entry name" value="ABC_ATPase"/>
    <property type="match status" value="1"/>
</dbReference>
<dbReference type="InterPro" id="IPR051396">
    <property type="entry name" value="Bact_Antivir_Def_Nuclease"/>
</dbReference>
<evidence type="ECO:0000313" key="3">
    <source>
        <dbReference type="Proteomes" id="UP000275749"/>
    </source>
</evidence>
<evidence type="ECO:0000313" key="2">
    <source>
        <dbReference type="EMBL" id="ROR55970.1"/>
    </source>
</evidence>
<dbReference type="Gene3D" id="3.40.50.300">
    <property type="entry name" value="P-loop containing nucleotide triphosphate hydrolases"/>
    <property type="match status" value="1"/>
</dbReference>
<dbReference type="PANTHER" id="PTHR43581:SF2">
    <property type="entry name" value="EXCINUCLEASE ATPASE SUBUNIT"/>
    <property type="match status" value="1"/>
</dbReference>